<evidence type="ECO:0000313" key="2">
    <source>
        <dbReference type="Proteomes" id="UP000037122"/>
    </source>
</evidence>
<comment type="caution">
    <text evidence="1">The sequence shown here is derived from an EMBL/GenBank/DDBJ whole genome shotgun (WGS) entry which is preliminary data.</text>
</comment>
<protein>
    <submittedName>
        <fullName evidence="1">Uncharacterized protein</fullName>
    </submittedName>
</protein>
<name>A0A0L0P692_CANAR</name>
<reference evidence="2" key="1">
    <citation type="journal article" date="2015" name="BMC Genomics">
        <title>Draft genome of a commonly misdiagnosed multidrug resistant pathogen Candida auris.</title>
        <authorList>
            <person name="Chatterjee S."/>
            <person name="Alampalli S.V."/>
            <person name="Nageshan R.K."/>
            <person name="Chettiar S.T."/>
            <person name="Joshi S."/>
            <person name="Tatu U.S."/>
        </authorList>
    </citation>
    <scope>NUCLEOTIDE SEQUENCE [LARGE SCALE GENOMIC DNA]</scope>
    <source>
        <strain evidence="2">6684</strain>
    </source>
</reference>
<dbReference type="Proteomes" id="UP000037122">
    <property type="component" value="Unassembled WGS sequence"/>
</dbReference>
<organism evidence="1 2">
    <name type="scientific">Candidozyma auris</name>
    <name type="common">Yeast</name>
    <name type="synonym">Candida auris</name>
    <dbReference type="NCBI Taxonomy" id="498019"/>
    <lineage>
        <taxon>Eukaryota</taxon>
        <taxon>Fungi</taxon>
        <taxon>Dikarya</taxon>
        <taxon>Ascomycota</taxon>
        <taxon>Saccharomycotina</taxon>
        <taxon>Pichiomycetes</taxon>
        <taxon>Metschnikowiaceae</taxon>
        <taxon>Candidozyma</taxon>
    </lineage>
</organism>
<proteinExistence type="predicted"/>
<dbReference type="EMBL" id="LGST01000009">
    <property type="protein sequence ID" value="KNE01526.1"/>
    <property type="molecule type" value="Genomic_DNA"/>
</dbReference>
<evidence type="ECO:0000313" key="1">
    <source>
        <dbReference type="EMBL" id="KNE01526.1"/>
    </source>
</evidence>
<dbReference type="AlphaFoldDB" id="A0A0L0P692"/>
<gene>
    <name evidence="1" type="ORF">QG37_01354</name>
</gene>
<dbReference type="VEuPathDB" id="FungiDB:QG37_01354"/>
<sequence>MRRGIELVGRFMAYPVDARGFLPLVQDPNATLANYTLDGVAAKMP</sequence>
<accession>A0A0L0P692</accession>